<dbReference type="InterPro" id="IPR000863">
    <property type="entry name" value="Sulfotransferase_dom"/>
</dbReference>
<comment type="similarity">
    <text evidence="1">Belongs to the sulfotransferase 1 family.</text>
</comment>
<protein>
    <recommendedName>
        <fullName evidence="5">Sulfotransferase domain-containing protein</fullName>
    </recommendedName>
</protein>
<dbReference type="InterPro" id="IPR027417">
    <property type="entry name" value="P-loop_NTPase"/>
</dbReference>
<dbReference type="PANTHER" id="PTHR11783">
    <property type="entry name" value="SULFOTRANSFERASE SULT"/>
    <property type="match status" value="1"/>
</dbReference>
<dbReference type="EMBL" id="JAGTXO010000007">
    <property type="protein sequence ID" value="KAG8466504.1"/>
    <property type="molecule type" value="Genomic_DNA"/>
</dbReference>
<evidence type="ECO:0000313" key="6">
    <source>
        <dbReference type="EMBL" id="KAG8466504.1"/>
    </source>
</evidence>
<evidence type="ECO:0000313" key="7">
    <source>
        <dbReference type="Proteomes" id="UP000751190"/>
    </source>
</evidence>
<dbReference type="GO" id="GO:0008146">
    <property type="term" value="F:sulfotransferase activity"/>
    <property type="evidence" value="ECO:0007669"/>
    <property type="project" value="InterPro"/>
</dbReference>
<keyword evidence="4" id="KW-1133">Transmembrane helix</keyword>
<feature type="transmembrane region" description="Helical" evidence="4">
    <location>
        <begin position="18"/>
        <end position="35"/>
    </location>
</feature>
<dbReference type="AlphaFoldDB" id="A0A8J5XTZ1"/>
<dbReference type="Gene3D" id="3.40.50.300">
    <property type="entry name" value="P-loop containing nucleotide triphosphate hydrolases"/>
    <property type="match status" value="1"/>
</dbReference>
<proteinExistence type="inferred from homology"/>
<evidence type="ECO:0000256" key="3">
    <source>
        <dbReference type="SAM" id="Coils"/>
    </source>
</evidence>
<evidence type="ECO:0000256" key="1">
    <source>
        <dbReference type="ARBA" id="ARBA00005771"/>
    </source>
</evidence>
<keyword evidence="3" id="KW-0175">Coiled coil</keyword>
<sequence length="422" mass="45736">MEAVLVAPRFGASVGRDVIVALACALVCALAWLVATQRALARATAAARRDGRRRCELGLELMRVRNSLMHSDESLAAGRHPCFALRSSDVAIVTFPKCGTTWMQAIVQGLRSGGALDYDDICEEIPWDILALDCGQDLDAEQRWHPRVFKSHEPAHSVAQGGRYIVVLREPADALVSFWRFLPAYAGLQPGDVSLEAFAGALFSGVSVSGQIWHHLLGWWQLRAQPHVLVVTYEDLKRDLCGEVAAVAHFLGMQPGPARDELVARVAAQCTLDAMTCAQHARKFDDHFVRAHVLPRMRCAPAAAVGGGSGTNAAVTHVSKARRDGGRVGMAVELNLSWRHAGHFVLLCALSAALALLLVAYFELSPLTAFGIAVTAVCQANRSILQHVELTQRALDVAEEKARRAADKREALQAGVSAKKRR</sequence>
<feature type="transmembrane region" description="Helical" evidence="4">
    <location>
        <begin position="344"/>
        <end position="362"/>
    </location>
</feature>
<dbReference type="Proteomes" id="UP000751190">
    <property type="component" value="Unassembled WGS sequence"/>
</dbReference>
<dbReference type="Pfam" id="PF00685">
    <property type="entry name" value="Sulfotransfer_1"/>
    <property type="match status" value="1"/>
</dbReference>
<accession>A0A8J5XTZ1</accession>
<evidence type="ECO:0000259" key="5">
    <source>
        <dbReference type="Pfam" id="PF00685"/>
    </source>
</evidence>
<feature type="coiled-coil region" evidence="3">
    <location>
        <begin position="388"/>
        <end position="415"/>
    </location>
</feature>
<evidence type="ECO:0000256" key="2">
    <source>
        <dbReference type="ARBA" id="ARBA00022679"/>
    </source>
</evidence>
<dbReference type="SUPFAM" id="SSF52540">
    <property type="entry name" value="P-loop containing nucleoside triphosphate hydrolases"/>
    <property type="match status" value="1"/>
</dbReference>
<reference evidence="6" key="1">
    <citation type="submission" date="2021-05" db="EMBL/GenBank/DDBJ databases">
        <title>The genome of the haptophyte Pavlova lutheri (Diacronema luteri, Pavlovales) - a model for lipid biosynthesis in eukaryotic algae.</title>
        <authorList>
            <person name="Hulatt C.J."/>
            <person name="Posewitz M.C."/>
        </authorList>
    </citation>
    <scope>NUCLEOTIDE SEQUENCE</scope>
    <source>
        <strain evidence="6">NIVA-4/92</strain>
    </source>
</reference>
<gene>
    <name evidence="6" type="ORF">KFE25_007883</name>
</gene>
<keyword evidence="2" id="KW-0808">Transferase</keyword>
<dbReference type="OrthoDB" id="205623at2759"/>
<keyword evidence="7" id="KW-1185">Reference proteome</keyword>
<keyword evidence="4" id="KW-0472">Membrane</keyword>
<feature type="domain" description="Sulfotransferase" evidence="5">
    <location>
        <begin position="88"/>
        <end position="275"/>
    </location>
</feature>
<comment type="caution">
    <text evidence="6">The sequence shown here is derived from an EMBL/GenBank/DDBJ whole genome shotgun (WGS) entry which is preliminary data.</text>
</comment>
<evidence type="ECO:0000256" key="4">
    <source>
        <dbReference type="SAM" id="Phobius"/>
    </source>
</evidence>
<organism evidence="6 7">
    <name type="scientific">Diacronema lutheri</name>
    <name type="common">Unicellular marine alga</name>
    <name type="synonym">Monochrysis lutheri</name>
    <dbReference type="NCBI Taxonomy" id="2081491"/>
    <lineage>
        <taxon>Eukaryota</taxon>
        <taxon>Haptista</taxon>
        <taxon>Haptophyta</taxon>
        <taxon>Pavlovophyceae</taxon>
        <taxon>Pavlovales</taxon>
        <taxon>Pavlovaceae</taxon>
        <taxon>Diacronema</taxon>
    </lineage>
</organism>
<keyword evidence="4" id="KW-0812">Transmembrane</keyword>
<name>A0A8J5XTZ1_DIALT</name>